<evidence type="ECO:0000256" key="1">
    <source>
        <dbReference type="ARBA" id="ARBA00022737"/>
    </source>
</evidence>
<dbReference type="GeneID" id="66111150"/>
<dbReference type="InterPro" id="IPR000504">
    <property type="entry name" value="RRM_dom"/>
</dbReference>
<protein>
    <submittedName>
        <fullName evidence="6">RNA-binding domain-containing protein</fullName>
    </submittedName>
</protein>
<keyword evidence="1" id="KW-0677">Repeat</keyword>
<sequence length="326" mass="35275">MTDSIFGKKPSEMHDAGKMFIGGLNWDTTDEGLRDYFSQFGKVDAVTIMRDPSGTSRGFAFLTFEDPSAVQVVTAQDHFLDGKAIDPKRAIPREEHLRNTRYFVGGLAPSTTSESMKEFFSAYGKVVDATVMLDRESGRSKGFGFVTFEDATNSDQLVGKNLVLDDKQIEVKTAQPRSQREQARNGNAGVVSSMGNMSFTNTPEARPPMPFISQQPNPMSMIYQRMPMLPSGMPMMSMNPMMMSQFHPMAGMGMMGGMGMAPMNGMGGMRLGMGPMGGMGGMSGGGAMPGMNRVAGPMGRMVTMGGGVGPSRVMTRGQHSFHPYAR</sequence>
<organism evidence="6 7">
    <name type="scientific">Guyanagaster necrorhizus</name>
    <dbReference type="NCBI Taxonomy" id="856835"/>
    <lineage>
        <taxon>Eukaryota</taxon>
        <taxon>Fungi</taxon>
        <taxon>Dikarya</taxon>
        <taxon>Basidiomycota</taxon>
        <taxon>Agaricomycotina</taxon>
        <taxon>Agaricomycetes</taxon>
        <taxon>Agaricomycetidae</taxon>
        <taxon>Agaricales</taxon>
        <taxon>Marasmiineae</taxon>
        <taxon>Physalacriaceae</taxon>
        <taxon>Guyanagaster</taxon>
    </lineage>
</organism>
<keyword evidence="7" id="KW-1185">Reference proteome</keyword>
<dbReference type="PROSITE" id="PS50102">
    <property type="entry name" value="RRM"/>
    <property type="match status" value="2"/>
</dbReference>
<evidence type="ECO:0000259" key="5">
    <source>
        <dbReference type="PROSITE" id="PS50102"/>
    </source>
</evidence>
<feature type="region of interest" description="Disordered" evidence="4">
    <location>
        <begin position="174"/>
        <end position="193"/>
    </location>
</feature>
<name>A0A9P8ATJ8_9AGAR</name>
<proteinExistence type="predicted"/>
<evidence type="ECO:0000256" key="4">
    <source>
        <dbReference type="SAM" id="MobiDB-lite"/>
    </source>
</evidence>
<dbReference type="Proteomes" id="UP000812287">
    <property type="component" value="Unassembled WGS sequence"/>
</dbReference>
<evidence type="ECO:0000256" key="3">
    <source>
        <dbReference type="PROSITE-ProRule" id="PRU00176"/>
    </source>
</evidence>
<dbReference type="PANTHER" id="PTHR48032">
    <property type="entry name" value="RNA-BINDING PROTEIN MUSASHI HOMOLOG RBP6"/>
    <property type="match status" value="1"/>
</dbReference>
<dbReference type="GO" id="GO:0006417">
    <property type="term" value="P:regulation of translation"/>
    <property type="evidence" value="ECO:0007669"/>
    <property type="project" value="TreeGrafter"/>
</dbReference>
<evidence type="ECO:0000313" key="6">
    <source>
        <dbReference type="EMBL" id="KAG7447275.1"/>
    </source>
</evidence>
<keyword evidence="2 3" id="KW-0694">RNA-binding</keyword>
<dbReference type="RefSeq" id="XP_043040775.1">
    <property type="nucleotide sequence ID" value="XM_043188853.1"/>
</dbReference>
<dbReference type="SMART" id="SM00360">
    <property type="entry name" value="RRM"/>
    <property type="match status" value="2"/>
</dbReference>
<dbReference type="InterPro" id="IPR035979">
    <property type="entry name" value="RBD_domain_sf"/>
</dbReference>
<dbReference type="FunFam" id="3.30.70.330:FF:000025">
    <property type="entry name" value="RNA-binding protein Musashi homolog 2 isoform X1"/>
    <property type="match status" value="1"/>
</dbReference>
<dbReference type="InterPro" id="IPR012677">
    <property type="entry name" value="Nucleotide-bd_a/b_plait_sf"/>
</dbReference>
<dbReference type="EMBL" id="MU250532">
    <property type="protein sequence ID" value="KAG7447275.1"/>
    <property type="molecule type" value="Genomic_DNA"/>
</dbReference>
<dbReference type="SUPFAM" id="SSF54928">
    <property type="entry name" value="RNA-binding domain, RBD"/>
    <property type="match status" value="2"/>
</dbReference>
<dbReference type="PANTHER" id="PTHR48032:SF6">
    <property type="entry name" value="RNA-BINDING (RRM_RBD_RNP MOTIFS) FAMILY PROTEIN"/>
    <property type="match status" value="1"/>
</dbReference>
<dbReference type="AlphaFoldDB" id="A0A9P8ATJ8"/>
<feature type="domain" description="RRM" evidence="5">
    <location>
        <begin position="100"/>
        <end position="176"/>
    </location>
</feature>
<accession>A0A9P8ATJ8</accession>
<dbReference type="Pfam" id="PF00076">
    <property type="entry name" value="RRM_1"/>
    <property type="match status" value="2"/>
</dbReference>
<reference evidence="6" key="1">
    <citation type="submission" date="2020-11" db="EMBL/GenBank/DDBJ databases">
        <title>Adaptations for nitrogen fixation in a non-lichenized fungal sporocarp promotes dispersal by wood-feeding termites.</title>
        <authorList>
            <consortium name="DOE Joint Genome Institute"/>
            <person name="Koch R.A."/>
            <person name="Yoon G."/>
            <person name="Arayal U."/>
            <person name="Lail K."/>
            <person name="Amirebrahimi M."/>
            <person name="Labutti K."/>
            <person name="Lipzen A."/>
            <person name="Riley R."/>
            <person name="Barry K."/>
            <person name="Henrissat B."/>
            <person name="Grigoriev I.V."/>
            <person name="Herr J.R."/>
            <person name="Aime M.C."/>
        </authorList>
    </citation>
    <scope>NUCLEOTIDE SEQUENCE</scope>
    <source>
        <strain evidence="6">MCA 3950</strain>
    </source>
</reference>
<feature type="domain" description="RRM" evidence="5">
    <location>
        <begin position="17"/>
        <end position="91"/>
    </location>
</feature>
<evidence type="ECO:0000313" key="7">
    <source>
        <dbReference type="Proteomes" id="UP000812287"/>
    </source>
</evidence>
<dbReference type="OrthoDB" id="1875751at2759"/>
<feature type="region of interest" description="Disordered" evidence="4">
    <location>
        <begin position="307"/>
        <end position="326"/>
    </location>
</feature>
<dbReference type="Gene3D" id="3.30.70.330">
    <property type="match status" value="2"/>
</dbReference>
<comment type="caution">
    <text evidence="6">The sequence shown here is derived from an EMBL/GenBank/DDBJ whole genome shotgun (WGS) entry which is preliminary data.</text>
</comment>
<evidence type="ECO:0000256" key="2">
    <source>
        <dbReference type="ARBA" id="ARBA00022884"/>
    </source>
</evidence>
<gene>
    <name evidence="6" type="ORF">BT62DRAFT_967168</name>
</gene>
<dbReference type="GO" id="GO:0003729">
    <property type="term" value="F:mRNA binding"/>
    <property type="evidence" value="ECO:0007669"/>
    <property type="project" value="TreeGrafter"/>
</dbReference>